<dbReference type="AlphaFoldDB" id="A0A7J7DRA3"/>
<sequence length="144" mass="16557">MFLLRMWLIHVAENKMQKLACSKTLYVSLWRRFSRNGASSPEWQYSTRKIDHGEKFLLSLMREKGTTYSSAPQSVLKSMRCTLITVISLWIPLTPLMWLLYRQLAAANSTAKKRKPVNQLVSFDDVEGVDAAKAELMELRVSCV</sequence>
<reference evidence="1 2" key="1">
    <citation type="journal article" date="2020" name="Nat. Commun.">
        <title>Genome of Tripterygium wilfordii and identification of cytochrome P450 involved in triptolide biosynthesis.</title>
        <authorList>
            <person name="Tu L."/>
            <person name="Su P."/>
            <person name="Zhang Z."/>
            <person name="Gao L."/>
            <person name="Wang J."/>
            <person name="Hu T."/>
            <person name="Zhou J."/>
            <person name="Zhang Y."/>
            <person name="Zhao Y."/>
            <person name="Liu Y."/>
            <person name="Song Y."/>
            <person name="Tong Y."/>
            <person name="Lu Y."/>
            <person name="Yang J."/>
            <person name="Xu C."/>
            <person name="Jia M."/>
            <person name="Peters R.J."/>
            <person name="Huang L."/>
            <person name="Gao W."/>
        </authorList>
    </citation>
    <scope>NUCLEOTIDE SEQUENCE [LARGE SCALE GENOMIC DNA]</scope>
    <source>
        <strain evidence="2">cv. XIE 37</strain>
        <tissue evidence="1">Leaf</tissue>
    </source>
</reference>
<keyword evidence="1" id="KW-0482">Metalloprotease</keyword>
<gene>
    <name evidence="1" type="ORF">HS088_TW04G00846</name>
</gene>
<dbReference type="GO" id="GO:0006508">
    <property type="term" value="P:proteolysis"/>
    <property type="evidence" value="ECO:0007669"/>
    <property type="project" value="UniProtKB-KW"/>
</dbReference>
<keyword evidence="1" id="KW-0645">Protease</keyword>
<proteinExistence type="predicted"/>
<dbReference type="Proteomes" id="UP000593562">
    <property type="component" value="Unassembled WGS sequence"/>
</dbReference>
<organism evidence="1 2">
    <name type="scientific">Tripterygium wilfordii</name>
    <name type="common">Thunder God vine</name>
    <dbReference type="NCBI Taxonomy" id="458696"/>
    <lineage>
        <taxon>Eukaryota</taxon>
        <taxon>Viridiplantae</taxon>
        <taxon>Streptophyta</taxon>
        <taxon>Embryophyta</taxon>
        <taxon>Tracheophyta</taxon>
        <taxon>Spermatophyta</taxon>
        <taxon>Magnoliopsida</taxon>
        <taxon>eudicotyledons</taxon>
        <taxon>Gunneridae</taxon>
        <taxon>Pentapetalae</taxon>
        <taxon>rosids</taxon>
        <taxon>fabids</taxon>
        <taxon>Celastrales</taxon>
        <taxon>Celastraceae</taxon>
        <taxon>Tripterygium</taxon>
    </lineage>
</organism>
<comment type="caution">
    <text evidence="1">The sequence shown here is derived from an EMBL/GenBank/DDBJ whole genome shotgun (WGS) entry which is preliminary data.</text>
</comment>
<evidence type="ECO:0000313" key="1">
    <source>
        <dbReference type="EMBL" id="KAF5748885.1"/>
    </source>
</evidence>
<dbReference type="EMBL" id="JAAARO010000004">
    <property type="protein sequence ID" value="KAF5748885.1"/>
    <property type="molecule type" value="Genomic_DNA"/>
</dbReference>
<accession>A0A7J7DRA3</accession>
<keyword evidence="2" id="KW-1185">Reference proteome</keyword>
<dbReference type="InParanoid" id="A0A7J7DRA3"/>
<keyword evidence="1" id="KW-0378">Hydrolase</keyword>
<evidence type="ECO:0000313" key="2">
    <source>
        <dbReference type="Proteomes" id="UP000593562"/>
    </source>
</evidence>
<name>A0A7J7DRA3_TRIWF</name>
<protein>
    <submittedName>
        <fullName evidence="1">ATP-dependent zinc metalloprotease FTSH 6 chloroplastic</fullName>
    </submittedName>
</protein>
<dbReference type="GO" id="GO:0008237">
    <property type="term" value="F:metallopeptidase activity"/>
    <property type="evidence" value="ECO:0007669"/>
    <property type="project" value="UniProtKB-KW"/>
</dbReference>